<dbReference type="EMBL" id="WTYG01000004">
    <property type="protein sequence ID" value="MXP36589.1"/>
    <property type="molecule type" value="Genomic_DNA"/>
</dbReference>
<dbReference type="EMBL" id="JAUSWK010000003">
    <property type="protein sequence ID" value="MDQ0567070.1"/>
    <property type="molecule type" value="Genomic_DNA"/>
</dbReference>
<sequence>MADSNRACAGQEVEGLPPHFYVPREGELLYHYTSIAGARGILAGDALWLSDFACMNDPDEYTYARDCFLEVYRDRPVFVDMVPRLLATSALLGLENNTKMFIGCLSPTDDDPGQWERYGDGGTGCAIGTDARFLVDWAGVNVRRVVYDRDGLDRFVGAGLMMLQEEHELEPDDREALLELAQFFVSDLYAFKRPQHRSEREIRISRLLIRDAGVASGFSDHGGNCPEGHVDALPVGVREGRYGPTPYVALPLSQGDRKGIRSLTLGPSFPGNRPADADELIASCPPSIEIRRAEPRS</sequence>
<gene>
    <name evidence="2" type="ORF">GRI55_12560</name>
    <name evidence="1" type="ORF">QOZ97_002617</name>
</gene>
<evidence type="ECO:0000313" key="1">
    <source>
        <dbReference type="EMBL" id="MDQ0567070.1"/>
    </source>
</evidence>
<dbReference type="RefSeq" id="WP_160767402.1">
    <property type="nucleotide sequence ID" value="NZ_JAINWE010000008.1"/>
</dbReference>
<name>A0A6I4UH45_9SPHN</name>
<evidence type="ECO:0008006" key="5">
    <source>
        <dbReference type="Google" id="ProtNLM"/>
    </source>
</evidence>
<proteinExistence type="predicted"/>
<evidence type="ECO:0000313" key="3">
    <source>
        <dbReference type="Proteomes" id="UP000439914"/>
    </source>
</evidence>
<accession>A0A6I4UH45</accession>
<evidence type="ECO:0000313" key="2">
    <source>
        <dbReference type="EMBL" id="MXP36589.1"/>
    </source>
</evidence>
<keyword evidence="4" id="KW-1185">Reference proteome</keyword>
<dbReference type="GeneID" id="93687439"/>
<organism evidence="2 3">
    <name type="scientific">Qipengyuania citrea</name>
    <dbReference type="NCBI Taxonomy" id="225971"/>
    <lineage>
        <taxon>Bacteria</taxon>
        <taxon>Pseudomonadati</taxon>
        <taxon>Pseudomonadota</taxon>
        <taxon>Alphaproteobacteria</taxon>
        <taxon>Sphingomonadales</taxon>
        <taxon>Erythrobacteraceae</taxon>
        <taxon>Qipengyuania</taxon>
    </lineage>
</organism>
<comment type="caution">
    <text evidence="2">The sequence shown here is derived from an EMBL/GenBank/DDBJ whole genome shotgun (WGS) entry which is preliminary data.</text>
</comment>
<dbReference type="Proteomes" id="UP001238601">
    <property type="component" value="Unassembled WGS sequence"/>
</dbReference>
<evidence type="ECO:0000313" key="4">
    <source>
        <dbReference type="Proteomes" id="UP001238601"/>
    </source>
</evidence>
<dbReference type="Proteomes" id="UP000439914">
    <property type="component" value="Unassembled WGS sequence"/>
</dbReference>
<reference evidence="1 4" key="2">
    <citation type="submission" date="2023-07" db="EMBL/GenBank/DDBJ databases">
        <title>Genomic Encyclopedia of Type Strains, Phase IV (KMG-IV): sequencing the most valuable type-strain genomes for metagenomic binning, comparative biology and taxonomic classification.</title>
        <authorList>
            <person name="Goeker M."/>
        </authorList>
    </citation>
    <scope>NUCLEOTIDE SEQUENCE [LARGE SCALE GENOMIC DNA]</scope>
    <source>
        <strain evidence="1 4">DSM 14432</strain>
    </source>
</reference>
<reference evidence="2 3" key="1">
    <citation type="submission" date="2019-12" db="EMBL/GenBank/DDBJ databases">
        <title>Genomic-based taxomic classification of the family Erythrobacteraceae.</title>
        <authorList>
            <person name="Xu L."/>
        </authorList>
    </citation>
    <scope>NUCLEOTIDE SEQUENCE [LARGE SCALE GENOMIC DNA]</scope>
    <source>
        <strain evidence="2 3">CGMCC 1.8703</strain>
    </source>
</reference>
<protein>
    <recommendedName>
        <fullName evidence="5">DUF2971 domain-containing protein</fullName>
    </recommendedName>
</protein>
<dbReference type="AlphaFoldDB" id="A0A6I4UH45"/>